<dbReference type="OrthoDB" id="9325190at2759"/>
<feature type="non-terminal residue" evidence="1">
    <location>
        <position position="1"/>
    </location>
</feature>
<dbReference type="Proteomes" id="UP000541181">
    <property type="component" value="Unassembled WGS sequence"/>
</dbReference>
<dbReference type="AlphaFoldDB" id="A0A7K5H602"/>
<gene>
    <name evidence="1" type="primary">Erv31_5</name>
    <name evidence="1" type="ORF">CHUBUR_R15846</name>
</gene>
<protein>
    <submittedName>
        <fullName evidence="1">ENR1 protein</fullName>
    </submittedName>
</protein>
<feature type="non-terminal residue" evidence="1">
    <location>
        <position position="89"/>
    </location>
</feature>
<organism evidence="1 2">
    <name type="scientific">Chunga burmeisteri</name>
    <name type="common">Black-legged seriema</name>
    <dbReference type="NCBI Taxonomy" id="1352770"/>
    <lineage>
        <taxon>Eukaryota</taxon>
        <taxon>Metazoa</taxon>
        <taxon>Chordata</taxon>
        <taxon>Craniata</taxon>
        <taxon>Vertebrata</taxon>
        <taxon>Euteleostomi</taxon>
        <taxon>Archelosauria</taxon>
        <taxon>Archosauria</taxon>
        <taxon>Dinosauria</taxon>
        <taxon>Saurischia</taxon>
        <taxon>Theropoda</taxon>
        <taxon>Coelurosauria</taxon>
        <taxon>Aves</taxon>
        <taxon>Neognathae</taxon>
        <taxon>Neoaves</taxon>
        <taxon>Telluraves</taxon>
        <taxon>Australaves</taxon>
        <taxon>Cariamiformes</taxon>
        <taxon>Cariamidae</taxon>
        <taxon>Chunga</taxon>
    </lineage>
</organism>
<proteinExistence type="predicted"/>
<accession>A0A7K5H602</accession>
<sequence length="89" mass="10141">QLTDIALPGLGQNLFIDLMQSIIGELNVFDCWICGGALMTEEWPWRGTSLNVIDTLRWNRSEITKTENRPEGWMLSSEVVADECIRREG</sequence>
<name>A0A7K5H602_9AVES</name>
<evidence type="ECO:0000313" key="1">
    <source>
        <dbReference type="EMBL" id="NWS64791.1"/>
    </source>
</evidence>
<evidence type="ECO:0000313" key="2">
    <source>
        <dbReference type="Proteomes" id="UP000541181"/>
    </source>
</evidence>
<reference evidence="1 2" key="1">
    <citation type="submission" date="2019-09" db="EMBL/GenBank/DDBJ databases">
        <title>Bird 10,000 Genomes (B10K) Project - Family phase.</title>
        <authorList>
            <person name="Zhang G."/>
        </authorList>
    </citation>
    <scope>NUCLEOTIDE SEQUENCE [LARGE SCALE GENOMIC DNA]</scope>
    <source>
        <strain evidence="1">B10K-CU-031-22</strain>
    </source>
</reference>
<keyword evidence="2" id="KW-1185">Reference proteome</keyword>
<comment type="caution">
    <text evidence="1">The sequence shown here is derived from an EMBL/GenBank/DDBJ whole genome shotgun (WGS) entry which is preliminary data.</text>
</comment>
<dbReference type="EMBL" id="VZRC01001666">
    <property type="protein sequence ID" value="NWS64791.1"/>
    <property type="molecule type" value="Genomic_DNA"/>
</dbReference>